<feature type="compositionally biased region" description="Polar residues" evidence="1">
    <location>
        <begin position="42"/>
        <end position="57"/>
    </location>
</feature>
<proteinExistence type="predicted"/>
<dbReference type="EMBL" id="CAJNDS010000535">
    <property type="protein sequence ID" value="CAE7216382.1"/>
    <property type="molecule type" value="Genomic_DNA"/>
</dbReference>
<protein>
    <submittedName>
        <fullName evidence="2">March7 protein</fullName>
    </submittedName>
</protein>
<evidence type="ECO:0000313" key="3">
    <source>
        <dbReference type="Proteomes" id="UP000604046"/>
    </source>
</evidence>
<keyword evidence="3" id="KW-1185">Reference proteome</keyword>
<feature type="region of interest" description="Disordered" evidence="1">
    <location>
        <begin position="144"/>
        <end position="215"/>
    </location>
</feature>
<evidence type="ECO:0000256" key="1">
    <source>
        <dbReference type="SAM" id="MobiDB-lite"/>
    </source>
</evidence>
<dbReference type="AlphaFoldDB" id="A0A812JV43"/>
<reference evidence="2" key="1">
    <citation type="submission" date="2021-02" db="EMBL/GenBank/DDBJ databases">
        <authorList>
            <person name="Dougan E. K."/>
            <person name="Rhodes N."/>
            <person name="Thang M."/>
            <person name="Chan C."/>
        </authorList>
    </citation>
    <scope>NUCLEOTIDE SEQUENCE</scope>
</reference>
<organism evidence="2 3">
    <name type="scientific">Symbiodinium natans</name>
    <dbReference type="NCBI Taxonomy" id="878477"/>
    <lineage>
        <taxon>Eukaryota</taxon>
        <taxon>Sar</taxon>
        <taxon>Alveolata</taxon>
        <taxon>Dinophyceae</taxon>
        <taxon>Suessiales</taxon>
        <taxon>Symbiodiniaceae</taxon>
        <taxon>Symbiodinium</taxon>
    </lineage>
</organism>
<gene>
    <name evidence="2" type="primary">March7</name>
    <name evidence="2" type="ORF">SNAT2548_LOCUS7633</name>
</gene>
<dbReference type="OrthoDB" id="416414at2759"/>
<comment type="caution">
    <text evidence="2">The sequence shown here is derived from an EMBL/GenBank/DDBJ whole genome shotgun (WGS) entry which is preliminary data.</text>
</comment>
<evidence type="ECO:0000313" key="2">
    <source>
        <dbReference type="EMBL" id="CAE7216382.1"/>
    </source>
</evidence>
<feature type="compositionally biased region" description="Polar residues" evidence="1">
    <location>
        <begin position="144"/>
        <end position="163"/>
    </location>
</feature>
<dbReference type="Proteomes" id="UP000604046">
    <property type="component" value="Unassembled WGS sequence"/>
</dbReference>
<accession>A0A812JV43</accession>
<feature type="compositionally biased region" description="Acidic residues" evidence="1">
    <location>
        <begin position="61"/>
        <end position="76"/>
    </location>
</feature>
<name>A0A812JV43_9DINO</name>
<sequence>MAFVQPRLPPLPAVFLKFQDDFPDSSRVLRRCGSYPGYTPFELNSNSGDEASETTLLGGSAEEDPAATWPDTDEEGLLGAPWANSTLGPRSEETSEDNCSQGEAGKCCCSKAVPGLPATANGIPISHISKQVLEAPCCPTSHTSQQVMQATRPSVTSQTSTNMKQARRARAQAVRKTRRMLPAVPPEQLAHIVRSSPSTRPRRPCVQPESPKSPP</sequence>
<feature type="region of interest" description="Disordered" evidence="1">
    <location>
        <begin position="39"/>
        <end position="99"/>
    </location>
</feature>
<feature type="compositionally biased region" description="Basic residues" evidence="1">
    <location>
        <begin position="165"/>
        <end position="179"/>
    </location>
</feature>